<dbReference type="Proteomes" id="UP000000311">
    <property type="component" value="Unassembled WGS sequence"/>
</dbReference>
<feature type="compositionally biased region" description="Basic and acidic residues" evidence="1">
    <location>
        <begin position="42"/>
        <end position="53"/>
    </location>
</feature>
<feature type="compositionally biased region" description="Basic residues" evidence="1">
    <location>
        <begin position="24"/>
        <end position="41"/>
    </location>
</feature>
<organism evidence="4">
    <name type="scientific">Camponotus floridanus</name>
    <name type="common">Florida carpenter ant</name>
    <dbReference type="NCBI Taxonomy" id="104421"/>
    <lineage>
        <taxon>Eukaryota</taxon>
        <taxon>Metazoa</taxon>
        <taxon>Ecdysozoa</taxon>
        <taxon>Arthropoda</taxon>
        <taxon>Hexapoda</taxon>
        <taxon>Insecta</taxon>
        <taxon>Pterygota</taxon>
        <taxon>Neoptera</taxon>
        <taxon>Endopterygota</taxon>
        <taxon>Hymenoptera</taxon>
        <taxon>Apocrita</taxon>
        <taxon>Aculeata</taxon>
        <taxon>Formicoidea</taxon>
        <taxon>Formicidae</taxon>
        <taxon>Formicinae</taxon>
        <taxon>Camponotus</taxon>
    </lineage>
</organism>
<accession>E2AQ87</accession>
<feature type="compositionally biased region" description="Basic and acidic residues" evidence="1">
    <location>
        <begin position="109"/>
        <end position="127"/>
    </location>
</feature>
<feature type="transmembrane region" description="Helical" evidence="2">
    <location>
        <begin position="155"/>
        <end position="182"/>
    </location>
</feature>
<proteinExistence type="predicted"/>
<evidence type="ECO:0000256" key="2">
    <source>
        <dbReference type="SAM" id="Phobius"/>
    </source>
</evidence>
<evidence type="ECO:0000256" key="1">
    <source>
        <dbReference type="SAM" id="MobiDB-lite"/>
    </source>
</evidence>
<keyword evidence="2" id="KW-0812">Transmembrane</keyword>
<reference evidence="3 4" key="1">
    <citation type="journal article" date="2010" name="Science">
        <title>Genomic comparison of the ants Camponotus floridanus and Harpegnathos saltator.</title>
        <authorList>
            <person name="Bonasio R."/>
            <person name="Zhang G."/>
            <person name="Ye C."/>
            <person name="Mutti N.S."/>
            <person name="Fang X."/>
            <person name="Qin N."/>
            <person name="Donahue G."/>
            <person name="Yang P."/>
            <person name="Li Q."/>
            <person name="Li C."/>
            <person name="Zhang P."/>
            <person name="Huang Z."/>
            <person name="Berger S.L."/>
            <person name="Reinberg D."/>
            <person name="Wang J."/>
            <person name="Liebig J."/>
        </authorList>
    </citation>
    <scope>NUCLEOTIDE SEQUENCE [LARGE SCALE GENOMIC DNA]</scope>
    <source>
        <strain evidence="4">C129</strain>
    </source>
</reference>
<feature type="compositionally biased region" description="Basic and acidic residues" evidence="1">
    <location>
        <begin position="79"/>
        <end position="90"/>
    </location>
</feature>
<keyword evidence="4" id="KW-1185">Reference proteome</keyword>
<name>E2AQ87_CAMFO</name>
<dbReference type="InParanoid" id="E2AQ87"/>
<feature type="region of interest" description="Disordered" evidence="1">
    <location>
        <begin position="226"/>
        <end position="266"/>
    </location>
</feature>
<sequence length="266" mass="30158">MVDSFRSGGGKGKEYLGSLSRSGKGTRHRVRISLAPIRRRGREATSERASQHERIHRQRGSGSSDDDDDASNDAATESARTESRDSRDAPIRAALGATRPTCVHKNARRRPEPNKEASSSGEKDQYGRKNAVRPPIRFPLAPLDSRPSSPRGLGILYPTFIMPFYALFPATTAACTYVWTWYTWYTRGIRGRGYTLQRKRGKREREGELHSRWSLLFEARKESRDERTSRRLRRQRAASTKKNALEEEARRLRTSSPPPPCSLSTN</sequence>
<evidence type="ECO:0000313" key="4">
    <source>
        <dbReference type="Proteomes" id="UP000000311"/>
    </source>
</evidence>
<evidence type="ECO:0000313" key="3">
    <source>
        <dbReference type="EMBL" id="EFN64421.1"/>
    </source>
</evidence>
<feature type="compositionally biased region" description="Pro residues" evidence="1">
    <location>
        <begin position="256"/>
        <end position="266"/>
    </location>
</feature>
<evidence type="ECO:0008006" key="5">
    <source>
        <dbReference type="Google" id="ProtNLM"/>
    </source>
</evidence>
<keyword evidence="2" id="KW-1133">Transmembrane helix</keyword>
<gene>
    <name evidence="3" type="ORF">EAG_00851</name>
</gene>
<dbReference type="AlphaFoldDB" id="E2AQ87"/>
<keyword evidence="2" id="KW-0472">Membrane</keyword>
<protein>
    <recommendedName>
        <fullName evidence="5">Transmembrane protein</fullName>
    </recommendedName>
</protein>
<feature type="region of interest" description="Disordered" evidence="1">
    <location>
        <begin position="1"/>
        <end position="149"/>
    </location>
</feature>
<dbReference type="EMBL" id="GL441701">
    <property type="protein sequence ID" value="EFN64421.1"/>
    <property type="molecule type" value="Genomic_DNA"/>
</dbReference>